<reference evidence="1" key="1">
    <citation type="journal article" date="2023" name="Mol. Phylogenet. Evol.">
        <title>Genome-scale phylogeny and comparative genomics of the fungal order Sordariales.</title>
        <authorList>
            <person name="Hensen N."/>
            <person name="Bonometti L."/>
            <person name="Westerberg I."/>
            <person name="Brannstrom I.O."/>
            <person name="Guillou S."/>
            <person name="Cros-Aarteil S."/>
            <person name="Calhoun S."/>
            <person name="Haridas S."/>
            <person name="Kuo A."/>
            <person name="Mondo S."/>
            <person name="Pangilinan J."/>
            <person name="Riley R."/>
            <person name="LaButti K."/>
            <person name="Andreopoulos B."/>
            <person name="Lipzen A."/>
            <person name="Chen C."/>
            <person name="Yan M."/>
            <person name="Daum C."/>
            <person name="Ng V."/>
            <person name="Clum A."/>
            <person name="Steindorff A."/>
            <person name="Ohm R.A."/>
            <person name="Martin F."/>
            <person name="Silar P."/>
            <person name="Natvig D.O."/>
            <person name="Lalanne C."/>
            <person name="Gautier V."/>
            <person name="Ament-Velasquez S.L."/>
            <person name="Kruys A."/>
            <person name="Hutchinson M.I."/>
            <person name="Powell A.J."/>
            <person name="Barry K."/>
            <person name="Miller A.N."/>
            <person name="Grigoriev I.V."/>
            <person name="Debuchy R."/>
            <person name="Gladieux P."/>
            <person name="Hiltunen Thoren M."/>
            <person name="Johannesson H."/>
        </authorList>
    </citation>
    <scope>NUCLEOTIDE SEQUENCE</scope>
    <source>
        <strain evidence="1">CBS 626.80</strain>
    </source>
</reference>
<dbReference type="Proteomes" id="UP001303222">
    <property type="component" value="Unassembled WGS sequence"/>
</dbReference>
<gene>
    <name evidence="1" type="ORF">QBC32DRAFT_340573</name>
</gene>
<organism evidence="1 2">
    <name type="scientific">Pseudoneurospora amorphoporcata</name>
    <dbReference type="NCBI Taxonomy" id="241081"/>
    <lineage>
        <taxon>Eukaryota</taxon>
        <taxon>Fungi</taxon>
        <taxon>Dikarya</taxon>
        <taxon>Ascomycota</taxon>
        <taxon>Pezizomycotina</taxon>
        <taxon>Sordariomycetes</taxon>
        <taxon>Sordariomycetidae</taxon>
        <taxon>Sordariales</taxon>
        <taxon>Sordariaceae</taxon>
        <taxon>Pseudoneurospora</taxon>
    </lineage>
</organism>
<protein>
    <submittedName>
        <fullName evidence="1">Uncharacterized protein</fullName>
    </submittedName>
</protein>
<accession>A0AAN6NXH5</accession>
<dbReference type="Gene3D" id="3.30.559.10">
    <property type="entry name" value="Chloramphenicol acetyltransferase-like domain"/>
    <property type="match status" value="2"/>
</dbReference>
<sequence>MVSIVRNKSELCLSVDRTPPMSVLLTDHRDAYFEDVSFGFGTPLAYRHFAE</sequence>
<name>A0AAN6NXH5_9PEZI</name>
<comment type="caution">
    <text evidence="1">The sequence shown here is derived from an EMBL/GenBank/DDBJ whole genome shotgun (WGS) entry which is preliminary data.</text>
</comment>
<dbReference type="AlphaFoldDB" id="A0AAN6NXH5"/>
<keyword evidence="2" id="KW-1185">Reference proteome</keyword>
<evidence type="ECO:0000313" key="1">
    <source>
        <dbReference type="EMBL" id="KAK3952799.1"/>
    </source>
</evidence>
<dbReference type="EMBL" id="MU859117">
    <property type="protein sequence ID" value="KAK3952799.1"/>
    <property type="molecule type" value="Genomic_DNA"/>
</dbReference>
<reference evidence="1" key="2">
    <citation type="submission" date="2023-06" db="EMBL/GenBank/DDBJ databases">
        <authorList>
            <consortium name="Lawrence Berkeley National Laboratory"/>
            <person name="Mondo S.J."/>
            <person name="Hensen N."/>
            <person name="Bonometti L."/>
            <person name="Westerberg I."/>
            <person name="Brannstrom I.O."/>
            <person name="Guillou S."/>
            <person name="Cros-Aarteil S."/>
            <person name="Calhoun S."/>
            <person name="Haridas S."/>
            <person name="Kuo A."/>
            <person name="Pangilinan J."/>
            <person name="Riley R."/>
            <person name="Labutti K."/>
            <person name="Andreopoulos B."/>
            <person name="Lipzen A."/>
            <person name="Chen C."/>
            <person name="Yanf M."/>
            <person name="Daum C."/>
            <person name="Ng V."/>
            <person name="Clum A."/>
            <person name="Steindorff A."/>
            <person name="Ohm R."/>
            <person name="Martin F."/>
            <person name="Silar P."/>
            <person name="Natvig D."/>
            <person name="Lalanne C."/>
            <person name="Gautier V."/>
            <person name="Ament-Velasquez S.L."/>
            <person name="Kruys A."/>
            <person name="Hutchinson M.I."/>
            <person name="Powell A.J."/>
            <person name="Barry K."/>
            <person name="Miller A.N."/>
            <person name="Grigoriev I.V."/>
            <person name="Debuchy R."/>
            <person name="Gladieux P."/>
            <person name="Thoren M.H."/>
            <person name="Johannesson H."/>
        </authorList>
    </citation>
    <scope>NUCLEOTIDE SEQUENCE</scope>
    <source>
        <strain evidence="1">CBS 626.80</strain>
    </source>
</reference>
<evidence type="ECO:0000313" key="2">
    <source>
        <dbReference type="Proteomes" id="UP001303222"/>
    </source>
</evidence>
<proteinExistence type="predicted"/>
<dbReference type="InterPro" id="IPR023213">
    <property type="entry name" value="CAT-like_dom_sf"/>
</dbReference>